<protein>
    <submittedName>
        <fullName evidence="1">Uncharacterized protein</fullName>
    </submittedName>
</protein>
<reference evidence="2" key="2">
    <citation type="journal article" date="2024" name="Nature">
        <title>Anoxygenic phototroph of the Chloroflexota uses a type I reaction centre.</title>
        <authorList>
            <person name="Tsuji J.M."/>
            <person name="Shaw N.A."/>
            <person name="Nagashima S."/>
            <person name="Venkiteswaran J.J."/>
            <person name="Schiff S.L."/>
            <person name="Watanabe T."/>
            <person name="Fukui M."/>
            <person name="Hanada S."/>
            <person name="Tank M."/>
            <person name="Neufeld J.D."/>
        </authorList>
    </citation>
    <scope>NUCLEOTIDE SEQUENCE</scope>
    <source>
        <strain evidence="2">L227-S17</strain>
    </source>
</reference>
<evidence type="ECO:0000313" key="1">
    <source>
        <dbReference type="EMBL" id="NWJ46500.1"/>
    </source>
</evidence>
<reference evidence="1 3" key="1">
    <citation type="submission" date="2020-06" db="EMBL/GenBank/DDBJ databases">
        <title>Anoxygenic phototrophic Chloroflexota member uses a Type I reaction center.</title>
        <authorList>
            <person name="Tsuji J.M."/>
            <person name="Shaw N.A."/>
            <person name="Nagashima S."/>
            <person name="Venkiteswaran J."/>
            <person name="Schiff S.L."/>
            <person name="Hanada S."/>
            <person name="Tank M."/>
            <person name="Neufeld J.D."/>
        </authorList>
    </citation>
    <scope>NUCLEOTIDE SEQUENCE [LARGE SCALE GENOMIC DNA]</scope>
    <source>
        <strain evidence="1">L227-S17</strain>
    </source>
</reference>
<sequence>MTKIYPAGRQGVIEKLEAGWTITESVVAHRYLNKITHEAFFAGGMNTGEGKVNYHTFKSLVESGFIKPIRTQTVKGATFTCISTDYVIADRKDK</sequence>
<dbReference type="RefSeq" id="WP_341467755.1">
    <property type="nucleotide sequence ID" value="NZ_CP128399.1"/>
</dbReference>
<dbReference type="EMBL" id="CP128399">
    <property type="protein sequence ID" value="WJW65868.1"/>
    <property type="molecule type" value="Genomic_DNA"/>
</dbReference>
<evidence type="ECO:0000313" key="4">
    <source>
        <dbReference type="Proteomes" id="UP001431572"/>
    </source>
</evidence>
<dbReference type="AlphaFoldDB" id="A0A8T7M2I7"/>
<accession>A0A8T7M2I7</accession>
<evidence type="ECO:0000313" key="2">
    <source>
        <dbReference type="EMBL" id="WJW65868.1"/>
    </source>
</evidence>
<name>A0A8T7M2I7_9CHLR</name>
<dbReference type="EMBL" id="JACATZ010000001">
    <property type="protein sequence ID" value="NWJ46500.1"/>
    <property type="molecule type" value="Genomic_DNA"/>
</dbReference>
<dbReference type="Proteomes" id="UP000521676">
    <property type="component" value="Unassembled WGS sequence"/>
</dbReference>
<organism evidence="1 3">
    <name type="scientific">Candidatus Chlorohelix allophototropha</name>
    <dbReference type="NCBI Taxonomy" id="3003348"/>
    <lineage>
        <taxon>Bacteria</taxon>
        <taxon>Bacillati</taxon>
        <taxon>Chloroflexota</taxon>
        <taxon>Chloroflexia</taxon>
        <taxon>Candidatus Chloroheliales</taxon>
        <taxon>Candidatus Chloroheliaceae</taxon>
        <taxon>Candidatus Chlorohelix</taxon>
    </lineage>
</organism>
<gene>
    <name evidence="1" type="ORF">HXX08_11525</name>
    <name evidence="2" type="ORF">OZ401_001647</name>
</gene>
<keyword evidence="4" id="KW-1185">Reference proteome</keyword>
<dbReference type="Proteomes" id="UP001431572">
    <property type="component" value="Chromosome 1"/>
</dbReference>
<proteinExistence type="predicted"/>
<evidence type="ECO:0000313" key="3">
    <source>
        <dbReference type="Proteomes" id="UP000521676"/>
    </source>
</evidence>